<feature type="domain" description="G-protein coupled receptors family 2 profile 2" evidence="7">
    <location>
        <begin position="56"/>
        <end position="232"/>
    </location>
</feature>
<feature type="transmembrane region" description="Helical" evidence="6">
    <location>
        <begin position="171"/>
        <end position="192"/>
    </location>
</feature>
<dbReference type="InterPro" id="IPR000832">
    <property type="entry name" value="GPCR_2_secretin-like"/>
</dbReference>
<evidence type="ECO:0000256" key="4">
    <source>
        <dbReference type="ARBA" id="ARBA00023136"/>
    </source>
</evidence>
<evidence type="ECO:0000256" key="3">
    <source>
        <dbReference type="ARBA" id="ARBA00022989"/>
    </source>
</evidence>
<accession>A0AAJ0DHV0</accession>
<proteinExistence type="predicted"/>
<dbReference type="PANTHER" id="PTHR42058">
    <property type="entry name" value="G_PROTEIN_RECEP_F2_4 DOMAIN-CONTAINING PROTEIN"/>
    <property type="match status" value="1"/>
</dbReference>
<dbReference type="InterPro" id="IPR017981">
    <property type="entry name" value="GPCR_2-like_7TM"/>
</dbReference>
<feature type="region of interest" description="Disordered" evidence="5">
    <location>
        <begin position="430"/>
        <end position="505"/>
    </location>
</feature>
<dbReference type="Gene3D" id="1.20.1070.10">
    <property type="entry name" value="Rhodopsin 7-helix transmembrane proteins"/>
    <property type="match status" value="1"/>
</dbReference>
<dbReference type="GO" id="GO:0007166">
    <property type="term" value="P:cell surface receptor signaling pathway"/>
    <property type="evidence" value="ECO:0007669"/>
    <property type="project" value="InterPro"/>
</dbReference>
<dbReference type="Proteomes" id="UP001271007">
    <property type="component" value="Unassembled WGS sequence"/>
</dbReference>
<comment type="caution">
    <text evidence="8">The sequence shown here is derived from an EMBL/GenBank/DDBJ whole genome shotgun (WGS) entry which is preliminary data.</text>
</comment>
<organism evidence="8 9">
    <name type="scientific">Extremus antarcticus</name>
    <dbReference type="NCBI Taxonomy" id="702011"/>
    <lineage>
        <taxon>Eukaryota</taxon>
        <taxon>Fungi</taxon>
        <taxon>Dikarya</taxon>
        <taxon>Ascomycota</taxon>
        <taxon>Pezizomycotina</taxon>
        <taxon>Dothideomycetes</taxon>
        <taxon>Dothideomycetidae</taxon>
        <taxon>Mycosphaerellales</taxon>
        <taxon>Extremaceae</taxon>
        <taxon>Extremus</taxon>
    </lineage>
</organism>
<feature type="transmembrane region" description="Helical" evidence="6">
    <location>
        <begin position="136"/>
        <end position="159"/>
    </location>
</feature>
<keyword evidence="2 6" id="KW-0812">Transmembrane</keyword>
<evidence type="ECO:0000256" key="2">
    <source>
        <dbReference type="ARBA" id="ARBA00022692"/>
    </source>
</evidence>
<comment type="subcellular location">
    <subcellularLocation>
        <location evidence="1">Membrane</location>
        <topology evidence="1">Multi-pass membrane protein</topology>
    </subcellularLocation>
</comment>
<evidence type="ECO:0000256" key="1">
    <source>
        <dbReference type="ARBA" id="ARBA00004141"/>
    </source>
</evidence>
<dbReference type="PANTHER" id="PTHR42058:SF1">
    <property type="entry name" value="G-PROTEIN COUPLED RECEPTORS FAMILY 2 PROFILE 2 DOMAIN-CONTAINING PROTEIN"/>
    <property type="match status" value="1"/>
</dbReference>
<dbReference type="EMBL" id="JAWDJX010000034">
    <property type="protein sequence ID" value="KAK3050169.1"/>
    <property type="molecule type" value="Genomic_DNA"/>
</dbReference>
<name>A0AAJ0DHV0_9PEZI</name>
<keyword evidence="9" id="KW-1185">Reference proteome</keyword>
<gene>
    <name evidence="8" type="ORF">LTR09_008558</name>
</gene>
<dbReference type="PROSITE" id="PS50261">
    <property type="entry name" value="G_PROTEIN_RECEP_F2_4"/>
    <property type="match status" value="1"/>
</dbReference>
<keyword evidence="4 6" id="KW-0472">Membrane</keyword>
<dbReference type="Pfam" id="PF00002">
    <property type="entry name" value="7tm_2"/>
    <property type="match status" value="1"/>
</dbReference>
<evidence type="ECO:0000256" key="6">
    <source>
        <dbReference type="SAM" id="Phobius"/>
    </source>
</evidence>
<feature type="transmembrane region" description="Helical" evidence="6">
    <location>
        <begin position="62"/>
        <end position="84"/>
    </location>
</feature>
<evidence type="ECO:0000313" key="9">
    <source>
        <dbReference type="Proteomes" id="UP001271007"/>
    </source>
</evidence>
<evidence type="ECO:0000259" key="7">
    <source>
        <dbReference type="PROSITE" id="PS50261"/>
    </source>
</evidence>
<evidence type="ECO:0000313" key="8">
    <source>
        <dbReference type="EMBL" id="KAK3050169.1"/>
    </source>
</evidence>
<feature type="transmembrane region" description="Helical" evidence="6">
    <location>
        <begin position="300"/>
        <end position="321"/>
    </location>
</feature>
<feature type="compositionally biased region" description="Basic and acidic residues" evidence="5">
    <location>
        <begin position="488"/>
        <end position="505"/>
    </location>
</feature>
<dbReference type="InterPro" id="IPR053247">
    <property type="entry name" value="GPCR_GPR1/git3-like"/>
</dbReference>
<feature type="transmembrane region" description="Helical" evidence="6">
    <location>
        <begin position="370"/>
        <end position="389"/>
    </location>
</feature>
<feature type="transmembrane region" description="Helical" evidence="6">
    <location>
        <begin position="96"/>
        <end position="116"/>
    </location>
</feature>
<feature type="compositionally biased region" description="Basic and acidic residues" evidence="5">
    <location>
        <begin position="456"/>
        <end position="476"/>
    </location>
</feature>
<dbReference type="GO" id="GO:0016020">
    <property type="term" value="C:membrane"/>
    <property type="evidence" value="ECO:0007669"/>
    <property type="project" value="UniProtKB-SubCell"/>
</dbReference>
<evidence type="ECO:0000256" key="5">
    <source>
        <dbReference type="SAM" id="MobiDB-lite"/>
    </source>
</evidence>
<reference evidence="8" key="1">
    <citation type="submission" date="2023-04" db="EMBL/GenBank/DDBJ databases">
        <title>Black Yeasts Isolated from many extreme environments.</title>
        <authorList>
            <person name="Coleine C."/>
            <person name="Stajich J.E."/>
            <person name="Selbmann L."/>
        </authorList>
    </citation>
    <scope>NUCLEOTIDE SEQUENCE</scope>
    <source>
        <strain evidence="8">CCFEE 5312</strain>
    </source>
</reference>
<dbReference type="GO" id="GO:0004930">
    <property type="term" value="F:G protein-coupled receptor activity"/>
    <property type="evidence" value="ECO:0007669"/>
    <property type="project" value="InterPro"/>
</dbReference>
<keyword evidence="3 6" id="KW-1133">Transmembrane helix</keyword>
<protein>
    <recommendedName>
        <fullName evidence="7">G-protein coupled receptors family 2 profile 2 domain-containing protein</fullName>
    </recommendedName>
</protein>
<dbReference type="AlphaFoldDB" id="A0AAJ0DHV0"/>
<sequence length="505" mass="56072">MAYNASTAICPAPFLPLDDFPTTGGYLKGRFCGPVTEDAICCLPCPLQQWVSSDDFGRNAEISYWFNVPALLCQVFLLVTFFVLPKEVSGRHYLSIGLCLALMLLEISFIIPIAAQPEQCYNEITPRDMYSSLSCAWSGALLEVGSMAAVVWILLRSLWTHLRVCWDLEHTALYVWIAHVLGWGLPALFLAISLPVTGVSFRVGGACIPNPKDAFATWFGWLIAFGVLGALIQFGTTGFCLAIYMKSWFRQDTQSFSTTTGTSATTAGSAGVTGNGKQSARKAAKRLAWRRVRKVLLMQWRSIALSVLVIFVTIYFGVIYARQVTTAKMSSRPEHSDQIYRWTVCLIESLGDKEKCMPLAAALSVPEGTVIASFFLISMTGMGTFILMLRRSMVVGWWELIQNPRRRRRQSSADEWISAKSKRLSLGRILGSDRLPPTTAGGEDELPLPTGILPSPEKERHMSLPEAGDVARRHETTTLYDDEEEVEDERKIRRGERPGDENGSV</sequence>
<feature type="transmembrane region" description="Helical" evidence="6">
    <location>
        <begin position="218"/>
        <end position="244"/>
    </location>
</feature>